<protein>
    <submittedName>
        <fullName evidence="2">Uncharacterized protein</fullName>
    </submittedName>
</protein>
<organism evidence="1 2">
    <name type="scientific">Panagrolaimus sp. JU765</name>
    <dbReference type="NCBI Taxonomy" id="591449"/>
    <lineage>
        <taxon>Eukaryota</taxon>
        <taxon>Metazoa</taxon>
        <taxon>Ecdysozoa</taxon>
        <taxon>Nematoda</taxon>
        <taxon>Chromadorea</taxon>
        <taxon>Rhabditida</taxon>
        <taxon>Tylenchina</taxon>
        <taxon>Panagrolaimomorpha</taxon>
        <taxon>Panagrolaimoidea</taxon>
        <taxon>Panagrolaimidae</taxon>
        <taxon>Panagrolaimus</taxon>
    </lineage>
</organism>
<dbReference type="Proteomes" id="UP000887576">
    <property type="component" value="Unplaced"/>
</dbReference>
<name>A0AC34QSM6_9BILA</name>
<proteinExistence type="predicted"/>
<sequence length="894" mass="103495">MSEYVQPRSLNETAVDIFSKTYVDRLVNSSTLIDPETHTEIWTNFPLLSYFTSDAVFKSLKRQTNGCRQPIKASILIPFSISNNTFLSEIDLSGIALTGNLLAKILVAHQNTLRSFKAWNIENSHLDMFSTCQFLKSRNASFPFMEDFSVNQILLLTTPKYKPRPFTKEFSFAVFSAPRAAANGASPEEASIDNFSRVLTNEIVESVPHHATFPGSRPEMKHFLSFMPNLKRITIQRNYDIETVYPEHIEHPDEFLDNVVGNAPKLTEFHITCWPKLISARHLTLLSRTLTRLSMRDQKGLEGIVDVIGSCHQLVYLDISHDIRDSYEFATPNQSLFRVVKNLKKLEYLDISGTNLHMTSNSDDKIDEALFLKHKRQKSDILALCALHKPLNYLGLYGCGTAGEYRNLPAKHIFSNCNEEQLLMSLEIYQDRQPILYHALNEIYMICRHNTICNFPMETLRMLIFIMEKYHKDNQILTAGTAAIFYLIQRIDLTDDYRRGVTRVLFTILKDMYKDQSIVRNVCLTLCQYEFSFDVLSSYTDLMEKLIECVTLHTTDRFTHQVIVFVMNSLAGFLSSEDREKIGEIGAVSCMMSRIKKCCEDIVNDRVMEACWSFLWNITDESPGNCGKFLEKDGIQLISEVYAMFPNETEVIRNMIGMLGNVSEIEKYREPIIRSLVPLLFQLLTPSPNQMDVTYNVAAVLANLLSEGREEWSRIDCQVKYREIYNKLIVVVKQWSVVENRLTNYHTLKPIIKLMECQICYASQLWATWAIYYLLSIERDKYSRLFMRDDGIRVFGFVRGEYHRTATIHKYLDQIQNRISEYCEERYVLPPNWRKLNTTGLKIKFPIEEICEKECCKMTYKIFSDDEETTSDSEHTLTIENLYITDSDNESESS</sequence>
<accession>A0AC34QSM6</accession>
<reference evidence="2" key="1">
    <citation type="submission" date="2022-11" db="UniProtKB">
        <authorList>
            <consortium name="WormBaseParasite"/>
        </authorList>
    </citation>
    <scope>IDENTIFICATION</scope>
</reference>
<evidence type="ECO:0000313" key="1">
    <source>
        <dbReference type="Proteomes" id="UP000887576"/>
    </source>
</evidence>
<evidence type="ECO:0000313" key="2">
    <source>
        <dbReference type="WBParaSite" id="JU765_v2.g19094.t1"/>
    </source>
</evidence>
<dbReference type="WBParaSite" id="JU765_v2.g19094.t1">
    <property type="protein sequence ID" value="JU765_v2.g19094.t1"/>
    <property type="gene ID" value="JU765_v2.g19094"/>
</dbReference>